<dbReference type="Gene3D" id="1.20.58.1000">
    <property type="entry name" value="Metal-sensitive repressor, helix protomer"/>
    <property type="match status" value="1"/>
</dbReference>
<keyword evidence="3" id="KW-1185">Reference proteome</keyword>
<dbReference type="OrthoDB" id="9811244at2"/>
<name>A0A1H8WDH8_9RHOB</name>
<dbReference type="Pfam" id="PF02583">
    <property type="entry name" value="Trns_repr_metal"/>
    <property type="match status" value="1"/>
</dbReference>
<dbReference type="GO" id="GO:0003677">
    <property type="term" value="F:DNA binding"/>
    <property type="evidence" value="ECO:0007669"/>
    <property type="project" value="InterPro"/>
</dbReference>
<dbReference type="EMBL" id="FODS01000056">
    <property type="protein sequence ID" value="SEP25659.1"/>
    <property type="molecule type" value="Genomic_DNA"/>
</dbReference>
<dbReference type="InterPro" id="IPR038390">
    <property type="entry name" value="Metal_Tscrpt_repr_sf"/>
</dbReference>
<dbReference type="RefSeq" id="WP_093120815.1">
    <property type="nucleotide sequence ID" value="NZ_FODS01000056.1"/>
</dbReference>
<gene>
    <name evidence="2" type="ORF">SAMN04490248_15611</name>
</gene>
<protein>
    <submittedName>
        <fullName evidence="2">Metal-sensitive transcriptional repressor</fullName>
    </submittedName>
</protein>
<sequence>MTEPHVHASHPKIASRLKRAEGHLRSVVTMIEEGRPYLDVAQQLQAVERTLRNAK</sequence>
<comment type="similarity">
    <text evidence="1">Belongs to the FrmR/RcnR family.</text>
</comment>
<dbReference type="STRING" id="569882.SAMN04490248_15611"/>
<evidence type="ECO:0000313" key="2">
    <source>
        <dbReference type="EMBL" id="SEP25659.1"/>
    </source>
</evidence>
<dbReference type="GO" id="GO:0045892">
    <property type="term" value="P:negative regulation of DNA-templated transcription"/>
    <property type="evidence" value="ECO:0007669"/>
    <property type="project" value="UniProtKB-ARBA"/>
</dbReference>
<proteinExistence type="inferred from homology"/>
<reference evidence="2 3" key="1">
    <citation type="submission" date="2016-10" db="EMBL/GenBank/DDBJ databases">
        <authorList>
            <person name="de Groot N.N."/>
        </authorList>
    </citation>
    <scope>NUCLEOTIDE SEQUENCE [LARGE SCALE GENOMIC DNA]</scope>
    <source>
        <strain evidence="2 3">DSM 27842</strain>
    </source>
</reference>
<dbReference type="InterPro" id="IPR003735">
    <property type="entry name" value="Metal_Tscrpt_repr"/>
</dbReference>
<organism evidence="2 3">
    <name type="scientific">Salinihabitans flavidus</name>
    <dbReference type="NCBI Taxonomy" id="569882"/>
    <lineage>
        <taxon>Bacteria</taxon>
        <taxon>Pseudomonadati</taxon>
        <taxon>Pseudomonadota</taxon>
        <taxon>Alphaproteobacteria</taxon>
        <taxon>Rhodobacterales</taxon>
        <taxon>Roseobacteraceae</taxon>
        <taxon>Salinihabitans</taxon>
    </lineage>
</organism>
<accession>A0A1H8WDH8</accession>
<evidence type="ECO:0000256" key="1">
    <source>
        <dbReference type="ARBA" id="ARBA00005260"/>
    </source>
</evidence>
<evidence type="ECO:0000313" key="3">
    <source>
        <dbReference type="Proteomes" id="UP000198893"/>
    </source>
</evidence>
<dbReference type="Proteomes" id="UP000198893">
    <property type="component" value="Unassembled WGS sequence"/>
</dbReference>
<dbReference type="GO" id="GO:0046872">
    <property type="term" value="F:metal ion binding"/>
    <property type="evidence" value="ECO:0007669"/>
    <property type="project" value="InterPro"/>
</dbReference>
<dbReference type="AlphaFoldDB" id="A0A1H8WDH8"/>